<name>A0A5J6LKF9_9GAMM</name>
<evidence type="ECO:0000313" key="1">
    <source>
        <dbReference type="EMBL" id="QEW08732.1"/>
    </source>
</evidence>
<dbReference type="Proteomes" id="UP000325606">
    <property type="component" value="Plasmid unnamed1"/>
</dbReference>
<dbReference type="KEGG" id="nik:F5I99_19315"/>
<reference evidence="1 2" key="1">
    <citation type="submission" date="2019-09" db="EMBL/GenBank/DDBJ databases">
        <title>Nitrincola iocasae sp. nov., a bacterium isolated from the sediment collected at a cold seep field in South China Sea.</title>
        <authorList>
            <person name="Zhang H."/>
            <person name="Wang H."/>
            <person name="Li C."/>
        </authorList>
    </citation>
    <scope>NUCLEOTIDE SEQUENCE [LARGE SCALE GENOMIC DNA]</scope>
    <source>
        <strain evidence="1 2">KXZD1103</strain>
        <plasmid evidence="1 2">unnamed1</plasmid>
    </source>
</reference>
<proteinExistence type="predicted"/>
<geneLocation type="plasmid" evidence="1 2">
    <name>unnamed1</name>
</geneLocation>
<keyword evidence="1" id="KW-0449">Lipoprotein</keyword>
<gene>
    <name evidence="1" type="primary">trbK</name>
    <name evidence="1" type="ORF">F5I99_19315</name>
</gene>
<dbReference type="EMBL" id="CP044223">
    <property type="protein sequence ID" value="QEW08732.1"/>
    <property type="molecule type" value="Genomic_DNA"/>
</dbReference>
<accession>A0A5J6LKF9</accession>
<dbReference type="PROSITE" id="PS51257">
    <property type="entry name" value="PROKAR_LIPOPROTEIN"/>
    <property type="match status" value="1"/>
</dbReference>
<dbReference type="NCBIfam" id="TIGR04359">
    <property type="entry name" value="TrbK_RP4"/>
    <property type="match status" value="1"/>
</dbReference>
<dbReference type="RefSeq" id="WP_014579506.1">
    <property type="nucleotide sequence ID" value="NZ_CP044223.1"/>
</dbReference>
<organism evidence="1 2">
    <name type="scientific">Nitrincola iocasae</name>
    <dbReference type="NCBI Taxonomy" id="2614693"/>
    <lineage>
        <taxon>Bacteria</taxon>
        <taxon>Pseudomonadati</taxon>
        <taxon>Pseudomonadota</taxon>
        <taxon>Gammaproteobacteria</taxon>
        <taxon>Oceanospirillales</taxon>
        <taxon>Oceanospirillaceae</taxon>
        <taxon>Nitrincola</taxon>
    </lineage>
</organism>
<dbReference type="AlphaFoldDB" id="A0A5J6LKF9"/>
<sequence length="75" mass="8395">MKSINAIQLLGAASVAVLLTGCFEEKMPEVNDINCQHENILKIEDKAMQQDFASKCLRRGNPRSGEFKASPEKDW</sequence>
<protein>
    <submittedName>
        <fullName evidence="1">Entry exclusion lipoprotein TrbK</fullName>
    </submittedName>
</protein>
<evidence type="ECO:0000313" key="2">
    <source>
        <dbReference type="Proteomes" id="UP000325606"/>
    </source>
</evidence>
<dbReference type="InterPro" id="IPR027584">
    <property type="entry name" value="TrbK_RP4"/>
</dbReference>
<keyword evidence="2" id="KW-1185">Reference proteome</keyword>
<keyword evidence="1" id="KW-0614">Plasmid</keyword>